<evidence type="ECO:0000256" key="15">
    <source>
        <dbReference type="ARBA" id="ARBA00048586"/>
    </source>
</evidence>
<keyword evidence="11" id="KW-0443">Lipid metabolism</keyword>
<evidence type="ECO:0000256" key="16">
    <source>
        <dbReference type="NCBIfam" id="TIGR00560"/>
    </source>
</evidence>
<dbReference type="PANTHER" id="PTHR14269:SF62">
    <property type="entry name" value="CDP-DIACYLGLYCEROL--GLYCEROL-3-PHOSPHATE 3-PHOSPHATIDYLTRANSFERASE 1, CHLOROPLASTIC"/>
    <property type="match status" value="1"/>
</dbReference>
<organism evidence="19 20">
    <name type="scientific">Candidatus Hydrogenisulfobacillus filiaventi</name>
    <dbReference type="NCBI Taxonomy" id="2707344"/>
    <lineage>
        <taxon>Bacteria</taxon>
        <taxon>Bacillati</taxon>
        <taxon>Bacillota</taxon>
        <taxon>Clostridia</taxon>
        <taxon>Eubacteriales</taxon>
        <taxon>Clostridiales Family XVII. Incertae Sedis</taxon>
        <taxon>Candidatus Hydrogenisulfobacillus</taxon>
    </lineage>
</organism>
<evidence type="ECO:0000256" key="9">
    <source>
        <dbReference type="ARBA" id="ARBA00022692"/>
    </source>
</evidence>
<dbReference type="InterPro" id="IPR050324">
    <property type="entry name" value="CDP-alcohol_PTase-I"/>
</dbReference>
<dbReference type="PANTHER" id="PTHR14269">
    <property type="entry name" value="CDP-DIACYLGLYCEROL--GLYCEROL-3-PHOSPHATE 3-PHOSPHATIDYLTRANSFERASE-RELATED"/>
    <property type="match status" value="1"/>
</dbReference>
<evidence type="ECO:0000256" key="1">
    <source>
        <dbReference type="ARBA" id="ARBA00003973"/>
    </source>
</evidence>
<evidence type="ECO:0000313" key="19">
    <source>
        <dbReference type="EMBL" id="CAB1128878.1"/>
    </source>
</evidence>
<keyword evidence="12 18" id="KW-0472">Membrane</keyword>
<dbReference type="InterPro" id="IPR043130">
    <property type="entry name" value="CDP-OH_PTrfase_TM_dom"/>
</dbReference>
<proteinExistence type="inferred from homology"/>
<dbReference type="GO" id="GO:0008444">
    <property type="term" value="F:CDP-diacylglycerol-glycerol-3-phosphate 3-phosphatidyltransferase activity"/>
    <property type="evidence" value="ECO:0007669"/>
    <property type="project" value="UniProtKB-UniRule"/>
</dbReference>
<keyword evidence="20" id="KW-1185">Reference proteome</keyword>
<dbReference type="InterPro" id="IPR004570">
    <property type="entry name" value="Phosphatidylglycerol_P_synth"/>
</dbReference>
<evidence type="ECO:0000256" key="14">
    <source>
        <dbReference type="ARBA" id="ARBA00023264"/>
    </source>
</evidence>
<comment type="similarity">
    <text evidence="4 17">Belongs to the CDP-alcohol phosphatidyltransferase class-I family.</text>
</comment>
<dbReference type="PIRSF" id="PIRSF000847">
    <property type="entry name" value="Phos_ph_gly_syn"/>
    <property type="match status" value="1"/>
</dbReference>
<gene>
    <name evidence="19" type="ORF">R50_1372</name>
</gene>
<evidence type="ECO:0000256" key="12">
    <source>
        <dbReference type="ARBA" id="ARBA00023136"/>
    </source>
</evidence>
<dbReference type="AlphaFoldDB" id="A0A6F8ZGJ9"/>
<dbReference type="UniPathway" id="UPA00084">
    <property type="reaction ID" value="UER00503"/>
</dbReference>
<evidence type="ECO:0000256" key="6">
    <source>
        <dbReference type="ARBA" id="ARBA00014944"/>
    </source>
</evidence>
<keyword evidence="13" id="KW-0594">Phospholipid biosynthesis</keyword>
<reference evidence="19 20" key="1">
    <citation type="submission" date="2020-02" db="EMBL/GenBank/DDBJ databases">
        <authorList>
            <person name="Hogendoorn C."/>
        </authorList>
    </citation>
    <scope>NUCLEOTIDE SEQUENCE [LARGE SCALE GENOMIC DNA]</scope>
    <source>
        <strain evidence="19">R501</strain>
    </source>
</reference>
<evidence type="ECO:0000256" key="8">
    <source>
        <dbReference type="ARBA" id="ARBA00022679"/>
    </source>
</evidence>
<feature type="transmembrane region" description="Helical" evidence="18">
    <location>
        <begin position="6"/>
        <end position="24"/>
    </location>
</feature>
<comment type="function">
    <text evidence="1">This protein catalyzes the committed step to the synthesis of the acidic phospholipids.</text>
</comment>
<accession>A0A6F8ZGJ9</accession>
<keyword evidence="9 18" id="KW-0812">Transmembrane</keyword>
<feature type="transmembrane region" description="Helical" evidence="18">
    <location>
        <begin position="31"/>
        <end position="51"/>
    </location>
</feature>
<evidence type="ECO:0000256" key="11">
    <source>
        <dbReference type="ARBA" id="ARBA00023098"/>
    </source>
</evidence>
<dbReference type="InterPro" id="IPR000462">
    <property type="entry name" value="CDP-OH_P_trans"/>
</dbReference>
<evidence type="ECO:0000256" key="7">
    <source>
        <dbReference type="ARBA" id="ARBA00022516"/>
    </source>
</evidence>
<dbReference type="Pfam" id="PF01066">
    <property type="entry name" value="CDP-OH_P_transf"/>
    <property type="match status" value="1"/>
</dbReference>
<sequence length="173" mass="18333">MSVVDWLTASRVLLTVPVLALWLSPGAEARWWGLAVFVLAGLTDFADGRLARRLGRTTRLGAYLDPLADKVLVLGTAAALVAGGRLSAWVYLVVLVRELAVMGLRSVLPPGVHMPASLAAKWKTTVQMVAVGASAVLARQGAAALVTAGLWALAVVLTIGSGWQYFRRFWGAV</sequence>
<evidence type="ECO:0000313" key="20">
    <source>
        <dbReference type="Proteomes" id="UP000503399"/>
    </source>
</evidence>
<name>A0A6F8ZGJ9_9FIRM</name>
<dbReference type="KEGG" id="hfv:R50_1372"/>
<dbReference type="GO" id="GO:0006655">
    <property type="term" value="P:phosphatidylglycerol biosynthetic process"/>
    <property type="evidence" value="ECO:0007669"/>
    <property type="project" value="UniProtKB-UniPathway"/>
</dbReference>
<feature type="transmembrane region" description="Helical" evidence="18">
    <location>
        <begin position="71"/>
        <end position="96"/>
    </location>
</feature>
<dbReference type="Gene3D" id="1.20.120.1760">
    <property type="match status" value="1"/>
</dbReference>
<evidence type="ECO:0000256" key="2">
    <source>
        <dbReference type="ARBA" id="ARBA00004141"/>
    </source>
</evidence>
<dbReference type="PROSITE" id="PS00379">
    <property type="entry name" value="CDP_ALCOHOL_P_TRANSF"/>
    <property type="match status" value="1"/>
</dbReference>
<evidence type="ECO:0000256" key="4">
    <source>
        <dbReference type="ARBA" id="ARBA00010441"/>
    </source>
</evidence>
<keyword evidence="14" id="KW-1208">Phospholipid metabolism</keyword>
<dbReference type="GO" id="GO:0016020">
    <property type="term" value="C:membrane"/>
    <property type="evidence" value="ECO:0007669"/>
    <property type="project" value="UniProtKB-SubCell"/>
</dbReference>
<comment type="subcellular location">
    <subcellularLocation>
        <location evidence="2">Membrane</location>
        <topology evidence="2">Multi-pass membrane protein</topology>
    </subcellularLocation>
</comment>
<evidence type="ECO:0000256" key="5">
    <source>
        <dbReference type="ARBA" id="ARBA00013170"/>
    </source>
</evidence>
<feature type="transmembrane region" description="Helical" evidence="18">
    <location>
        <begin position="142"/>
        <end position="166"/>
    </location>
</feature>
<comment type="pathway">
    <text evidence="3">Phospholipid metabolism; phosphatidylglycerol biosynthesis; phosphatidylglycerol from CDP-diacylglycerol: step 1/2.</text>
</comment>
<evidence type="ECO:0000256" key="3">
    <source>
        <dbReference type="ARBA" id="ARBA00005042"/>
    </source>
</evidence>
<dbReference type="EC" id="2.7.8.5" evidence="5 16"/>
<dbReference type="Proteomes" id="UP000503399">
    <property type="component" value="Chromosome"/>
</dbReference>
<keyword evidence="10 18" id="KW-1133">Transmembrane helix</keyword>
<evidence type="ECO:0000256" key="13">
    <source>
        <dbReference type="ARBA" id="ARBA00023209"/>
    </source>
</evidence>
<dbReference type="InterPro" id="IPR048254">
    <property type="entry name" value="CDP_ALCOHOL_P_TRANSF_CS"/>
</dbReference>
<keyword evidence="7" id="KW-0444">Lipid biosynthesis</keyword>
<evidence type="ECO:0000256" key="10">
    <source>
        <dbReference type="ARBA" id="ARBA00022989"/>
    </source>
</evidence>
<dbReference type="NCBIfam" id="TIGR00560">
    <property type="entry name" value="pgsA"/>
    <property type="match status" value="1"/>
</dbReference>
<protein>
    <recommendedName>
        <fullName evidence="6 16">CDP-diacylglycerol--glycerol-3-phosphate 3-phosphatidyltransferase</fullName>
        <ecNumber evidence="5 16">2.7.8.5</ecNumber>
    </recommendedName>
</protein>
<evidence type="ECO:0000256" key="18">
    <source>
        <dbReference type="SAM" id="Phobius"/>
    </source>
</evidence>
<dbReference type="EMBL" id="LR778114">
    <property type="protein sequence ID" value="CAB1128878.1"/>
    <property type="molecule type" value="Genomic_DNA"/>
</dbReference>
<comment type="catalytic activity">
    <reaction evidence="15">
        <text>a CDP-1,2-diacyl-sn-glycerol + sn-glycerol 3-phosphate = a 1,2-diacyl-sn-glycero-3-phospho-(1'-sn-glycero-3'-phosphate) + CMP + H(+)</text>
        <dbReference type="Rhea" id="RHEA:12593"/>
        <dbReference type="ChEBI" id="CHEBI:15378"/>
        <dbReference type="ChEBI" id="CHEBI:57597"/>
        <dbReference type="ChEBI" id="CHEBI:58332"/>
        <dbReference type="ChEBI" id="CHEBI:60110"/>
        <dbReference type="ChEBI" id="CHEBI:60377"/>
        <dbReference type="EC" id="2.7.8.5"/>
    </reaction>
</comment>
<keyword evidence="8 17" id="KW-0808">Transferase</keyword>
<evidence type="ECO:0000256" key="17">
    <source>
        <dbReference type="RuleBase" id="RU003750"/>
    </source>
</evidence>